<accession>A0A220MEU6</accession>
<evidence type="ECO:0000256" key="7">
    <source>
        <dbReference type="ARBA" id="ARBA00023288"/>
    </source>
</evidence>
<dbReference type="KEGG" id="bfm:BP422_08450"/>
<reference evidence="10 11" key="1">
    <citation type="submission" date="2016-11" db="EMBL/GenBank/DDBJ databases">
        <authorList>
            <person name="Jaros S."/>
            <person name="Januszkiewicz K."/>
            <person name="Wedrychowicz H."/>
        </authorList>
    </citation>
    <scope>NUCLEOTIDE SEQUENCE [LARGE SCALE GENOMIC DNA]</scope>
    <source>
        <strain evidence="10 11">NF2</strain>
    </source>
</reference>
<evidence type="ECO:0000256" key="2">
    <source>
        <dbReference type="ARBA" id="ARBA00007886"/>
    </source>
</evidence>
<dbReference type="InterPro" id="IPR038501">
    <property type="entry name" value="Spore_GerAC_C_sf"/>
</dbReference>
<evidence type="ECO:0000256" key="6">
    <source>
        <dbReference type="ARBA" id="ARBA00023139"/>
    </source>
</evidence>
<dbReference type="Proteomes" id="UP000197781">
    <property type="component" value="Chromosome"/>
</dbReference>
<dbReference type="EMBL" id="CP018145">
    <property type="protein sequence ID" value="ASJ53584.1"/>
    <property type="molecule type" value="Genomic_DNA"/>
</dbReference>
<evidence type="ECO:0000256" key="3">
    <source>
        <dbReference type="ARBA" id="ARBA00022544"/>
    </source>
</evidence>
<dbReference type="Pfam" id="PF25198">
    <property type="entry name" value="Spore_GerAC_N"/>
    <property type="match status" value="1"/>
</dbReference>
<evidence type="ECO:0000256" key="1">
    <source>
        <dbReference type="ARBA" id="ARBA00004635"/>
    </source>
</evidence>
<protein>
    <submittedName>
        <fullName evidence="10">Spore gernimation protein GerC</fullName>
    </submittedName>
</protein>
<dbReference type="Gene3D" id="3.30.300.210">
    <property type="entry name" value="Nutrient germinant receptor protein C, domain 3"/>
    <property type="match status" value="1"/>
</dbReference>
<evidence type="ECO:0000256" key="4">
    <source>
        <dbReference type="ARBA" id="ARBA00022729"/>
    </source>
</evidence>
<evidence type="ECO:0000259" key="9">
    <source>
        <dbReference type="Pfam" id="PF25198"/>
    </source>
</evidence>
<dbReference type="GO" id="GO:0009847">
    <property type="term" value="P:spore germination"/>
    <property type="evidence" value="ECO:0007669"/>
    <property type="project" value="InterPro"/>
</dbReference>
<evidence type="ECO:0000256" key="5">
    <source>
        <dbReference type="ARBA" id="ARBA00023136"/>
    </source>
</evidence>
<feature type="domain" description="Spore germination protein N-terminal" evidence="9">
    <location>
        <begin position="23"/>
        <end position="182"/>
    </location>
</feature>
<keyword evidence="5" id="KW-0472">Membrane</keyword>
<comment type="similarity">
    <text evidence="2">Belongs to the GerABKC lipoprotein family.</text>
</comment>
<comment type="subcellular location">
    <subcellularLocation>
        <location evidence="1">Membrane</location>
        <topology evidence="1">Lipid-anchor</topology>
    </subcellularLocation>
</comment>
<evidence type="ECO:0000313" key="10">
    <source>
        <dbReference type="EMBL" id="ASJ53584.1"/>
    </source>
</evidence>
<keyword evidence="4" id="KW-0732">Signal</keyword>
<keyword evidence="3" id="KW-0309">Germination</keyword>
<organism evidence="10 11">
    <name type="scientific">Brevibacillus formosus</name>
    <dbReference type="NCBI Taxonomy" id="54913"/>
    <lineage>
        <taxon>Bacteria</taxon>
        <taxon>Bacillati</taxon>
        <taxon>Bacillota</taxon>
        <taxon>Bacilli</taxon>
        <taxon>Bacillales</taxon>
        <taxon>Paenibacillaceae</taxon>
        <taxon>Brevibacillus</taxon>
    </lineage>
</organism>
<dbReference type="PROSITE" id="PS51257">
    <property type="entry name" value="PROKAR_LIPOPROTEIN"/>
    <property type="match status" value="1"/>
</dbReference>
<name>A0A220MEU6_9BACL</name>
<dbReference type="GO" id="GO:0016020">
    <property type="term" value="C:membrane"/>
    <property type="evidence" value="ECO:0007669"/>
    <property type="project" value="UniProtKB-SubCell"/>
</dbReference>
<proteinExistence type="inferred from homology"/>
<evidence type="ECO:0000259" key="8">
    <source>
        <dbReference type="Pfam" id="PF05504"/>
    </source>
</evidence>
<dbReference type="InterPro" id="IPR008844">
    <property type="entry name" value="Spore_GerAC-like"/>
</dbReference>
<gene>
    <name evidence="10" type="ORF">BP422_08450</name>
</gene>
<keyword evidence="7" id="KW-0449">Lipoprotein</keyword>
<evidence type="ECO:0000313" key="11">
    <source>
        <dbReference type="Proteomes" id="UP000197781"/>
    </source>
</evidence>
<dbReference type="Pfam" id="PF05504">
    <property type="entry name" value="Spore_GerAC"/>
    <property type="match status" value="1"/>
</dbReference>
<dbReference type="AlphaFoldDB" id="A0A220MEU6"/>
<dbReference type="PANTHER" id="PTHR35789">
    <property type="entry name" value="SPORE GERMINATION PROTEIN B3"/>
    <property type="match status" value="1"/>
</dbReference>
<dbReference type="PANTHER" id="PTHR35789:SF1">
    <property type="entry name" value="SPORE GERMINATION PROTEIN B3"/>
    <property type="match status" value="1"/>
</dbReference>
<dbReference type="NCBIfam" id="TIGR02887">
    <property type="entry name" value="spore_ger_x_C"/>
    <property type="match status" value="1"/>
</dbReference>
<keyword evidence="6" id="KW-0564">Palmitate</keyword>
<sequence>MVAKRKWILVLLIWIMTGCSSTRIVSEVQLIHSLGLDLEDKKIKGSAITHIYGKEKTQVELLETKSSNLFTILPDFNALTPSQVELGQLRSVIVGRKYAENGVETLVHTLCRDPAIGFRLQLAVAEPQALTILKGMRHMQVPFFISDSVAQNIKTLNMPKTNLHIFLFHFYGEGRDPYLPYFVMHNDRVKLDGLALFRDDKFVHRINSKESFLLKIMVEKAKSGQIPFEVTIKNRKEKGLLKNLHSHAAFDVNMTEPVPSIMVKLTVNGQIKDYSKWLQLSNPQVLHQMEKELSSYLQKEATSFVKHLQKLEVDPVGFGDFVRSRSTSWDYSHFKKIYPQIKIAVTASIKLEQTGE</sequence>
<dbReference type="InterPro" id="IPR057336">
    <property type="entry name" value="GerAC_N"/>
</dbReference>
<feature type="domain" description="Spore germination GerAC-like C-terminal" evidence="8">
    <location>
        <begin position="192"/>
        <end position="355"/>
    </location>
</feature>
<dbReference type="InterPro" id="IPR046953">
    <property type="entry name" value="Spore_GerAC-like_C"/>
</dbReference>